<reference evidence="12" key="1">
    <citation type="submission" date="2023-08" db="EMBL/GenBank/DDBJ databases">
        <authorList>
            <person name="Chen Y."/>
            <person name="Shah S."/>
            <person name="Dougan E. K."/>
            <person name="Thang M."/>
            <person name="Chan C."/>
        </authorList>
    </citation>
    <scope>NUCLEOTIDE SEQUENCE</scope>
</reference>
<protein>
    <recommendedName>
        <fullName evidence="9">Kinetochore protein SPC25</fullName>
    </recommendedName>
</protein>
<keyword evidence="9" id="KW-0539">Nucleus</keyword>
<evidence type="ECO:0000256" key="3">
    <source>
        <dbReference type="ARBA" id="ARBA00022454"/>
    </source>
</evidence>
<dbReference type="Pfam" id="PF08234">
    <property type="entry name" value="Spindle_Spc25"/>
    <property type="match status" value="1"/>
</dbReference>
<dbReference type="Gene3D" id="3.30.457.50">
    <property type="entry name" value="Chromosome segregation protein Spc25"/>
    <property type="match status" value="1"/>
</dbReference>
<keyword evidence="8 9" id="KW-0137">Centromere</keyword>
<keyword evidence="7 9" id="KW-0131">Cell cycle</keyword>
<dbReference type="CDD" id="cd23784">
    <property type="entry name" value="RWD_Spc25"/>
    <property type="match status" value="1"/>
</dbReference>
<dbReference type="GO" id="GO:0005634">
    <property type="term" value="C:nucleus"/>
    <property type="evidence" value="ECO:0007669"/>
    <property type="project" value="UniProtKB-SubCell"/>
</dbReference>
<dbReference type="GO" id="GO:0051301">
    <property type="term" value="P:cell division"/>
    <property type="evidence" value="ECO:0007669"/>
    <property type="project" value="UniProtKB-UniRule"/>
</dbReference>
<keyword evidence="5 9" id="KW-0498">Mitosis</keyword>
<comment type="subunit">
    <text evidence="9">Component of the NDC80 complex.</text>
</comment>
<comment type="similarity">
    <text evidence="2 9">Belongs to the SPC25 family.</text>
</comment>
<gene>
    <name evidence="12" type="ORF">EVOR1521_LOCUS17602</name>
</gene>
<keyword evidence="3 9" id="KW-0158">Chromosome</keyword>
<evidence type="ECO:0000256" key="6">
    <source>
        <dbReference type="ARBA" id="ARBA00023054"/>
    </source>
</evidence>
<feature type="domain" description="Chromosome segregation protein Spc25 C-terminal" evidence="11">
    <location>
        <begin position="183"/>
        <end position="253"/>
    </location>
</feature>
<dbReference type="EMBL" id="CAUJNA010002347">
    <property type="protein sequence ID" value="CAJ1392533.1"/>
    <property type="molecule type" value="Genomic_DNA"/>
</dbReference>
<evidence type="ECO:0000256" key="4">
    <source>
        <dbReference type="ARBA" id="ARBA00022618"/>
    </source>
</evidence>
<accession>A0AA36ITP6</accession>
<feature type="coiled-coil region" evidence="10">
    <location>
        <begin position="128"/>
        <end position="162"/>
    </location>
</feature>
<dbReference type="GO" id="GO:0031262">
    <property type="term" value="C:Ndc80 complex"/>
    <property type="evidence" value="ECO:0007669"/>
    <property type="project" value="InterPro"/>
</dbReference>
<keyword evidence="4 9" id="KW-0132">Cell division</keyword>
<dbReference type="InterPro" id="IPR045143">
    <property type="entry name" value="Spc25"/>
</dbReference>
<organism evidence="12 13">
    <name type="scientific">Effrenium voratum</name>
    <dbReference type="NCBI Taxonomy" id="2562239"/>
    <lineage>
        <taxon>Eukaryota</taxon>
        <taxon>Sar</taxon>
        <taxon>Alveolata</taxon>
        <taxon>Dinophyceae</taxon>
        <taxon>Suessiales</taxon>
        <taxon>Symbiodiniaceae</taxon>
        <taxon>Effrenium</taxon>
    </lineage>
</organism>
<dbReference type="GO" id="GO:0007059">
    <property type="term" value="P:chromosome segregation"/>
    <property type="evidence" value="ECO:0007669"/>
    <property type="project" value="InterPro"/>
</dbReference>
<dbReference type="PANTHER" id="PTHR14281">
    <property type="entry name" value="KINETOCHORE PROTEIN SPC25-RELATED"/>
    <property type="match status" value="1"/>
</dbReference>
<evidence type="ECO:0000259" key="11">
    <source>
        <dbReference type="Pfam" id="PF08234"/>
    </source>
</evidence>
<keyword evidence="6 10" id="KW-0175">Coiled coil</keyword>
<comment type="subcellular location">
    <subcellularLocation>
        <location evidence="1">Chromosome</location>
        <location evidence="1">Centromere</location>
    </subcellularLocation>
    <subcellularLocation>
        <location evidence="9">Nucleus</location>
    </subcellularLocation>
    <subcellularLocation>
        <location evidence="9">Chromosome</location>
        <location evidence="9">Centromere</location>
        <location evidence="9">Kinetochore</location>
    </subcellularLocation>
</comment>
<evidence type="ECO:0000256" key="8">
    <source>
        <dbReference type="ARBA" id="ARBA00023328"/>
    </source>
</evidence>
<dbReference type="AlphaFoldDB" id="A0AA36ITP6"/>
<sequence>MAAVMASPSPARAFDFDYRSPARVEGSPLPCGPGCSDRLEEVCAASQKRVMQWRKERSQAMNLAAQRGLQEILHEEDVLDELQADLVAVEELMEAARHFREEGSKLGEAVLQCMKAAGDRTEVIAQAKEILRGAREDYRKELDAEERRLAEMKEASRAQQLDIEDFLWRYSRCLGLEVSRVAAQTVKLNFTLLDEATPEREFSVVLCLAKEGYAASSCSPEVPELPELVERLNQDALSASAVPLFVCGLRRAFAAV</sequence>
<dbReference type="PANTHER" id="PTHR14281:SF0">
    <property type="entry name" value="KINETOCHORE PROTEIN SPC25"/>
    <property type="match status" value="1"/>
</dbReference>
<evidence type="ECO:0000256" key="2">
    <source>
        <dbReference type="ARBA" id="ARBA00006379"/>
    </source>
</evidence>
<name>A0AA36ITP6_9DINO</name>
<evidence type="ECO:0000256" key="1">
    <source>
        <dbReference type="ARBA" id="ARBA00004584"/>
    </source>
</evidence>
<dbReference type="Proteomes" id="UP001178507">
    <property type="component" value="Unassembled WGS sequence"/>
</dbReference>
<proteinExistence type="inferred from homology"/>
<evidence type="ECO:0000256" key="7">
    <source>
        <dbReference type="ARBA" id="ARBA00023306"/>
    </source>
</evidence>
<dbReference type="InterPro" id="IPR013255">
    <property type="entry name" value="Spc25_C"/>
</dbReference>
<comment type="function">
    <text evidence="9">Acts as a component of the essential kinetochore-associated NDC80 complex, which is required for chromosome segregation and spindle checkpoint activity.</text>
</comment>
<keyword evidence="9" id="KW-0995">Kinetochore</keyword>
<evidence type="ECO:0000256" key="10">
    <source>
        <dbReference type="SAM" id="Coils"/>
    </source>
</evidence>
<evidence type="ECO:0000313" key="13">
    <source>
        <dbReference type="Proteomes" id="UP001178507"/>
    </source>
</evidence>
<evidence type="ECO:0000313" key="12">
    <source>
        <dbReference type="EMBL" id="CAJ1392533.1"/>
    </source>
</evidence>
<comment type="caution">
    <text evidence="12">The sequence shown here is derived from an EMBL/GenBank/DDBJ whole genome shotgun (WGS) entry which is preliminary data.</text>
</comment>
<evidence type="ECO:0000256" key="5">
    <source>
        <dbReference type="ARBA" id="ARBA00022776"/>
    </source>
</evidence>
<evidence type="ECO:0000256" key="9">
    <source>
        <dbReference type="RuleBase" id="RU367150"/>
    </source>
</evidence>
<keyword evidence="13" id="KW-1185">Reference proteome</keyword>